<accession>A0ABU3D011</accession>
<gene>
    <name evidence="1" type="ORF">RM529_17610</name>
</gene>
<evidence type="ECO:0000313" key="1">
    <source>
        <dbReference type="EMBL" id="MDT0651963.1"/>
    </source>
</evidence>
<comment type="caution">
    <text evidence="1">The sequence shown here is derived from an EMBL/GenBank/DDBJ whole genome shotgun (WGS) entry which is preliminary data.</text>
</comment>
<dbReference type="Proteomes" id="UP001248819">
    <property type="component" value="Unassembled WGS sequence"/>
</dbReference>
<name>A0ABU3D011_9FLAO</name>
<protein>
    <submittedName>
        <fullName evidence="1">Uncharacterized protein</fullName>
    </submittedName>
</protein>
<proteinExistence type="predicted"/>
<dbReference type="EMBL" id="JAVRHP010000274">
    <property type="protein sequence ID" value="MDT0651963.1"/>
    <property type="molecule type" value="Genomic_DNA"/>
</dbReference>
<sequence>MKKDLVEISKNLLQNISELDDIIDTYFDPITDLTDTAKDIFTPIKIVHSLYSYNKKRKFKSFLKLYARSLEEGGIDTPEKTKKLYSYLENRKNFNFINDTIESSINAKSIYGSMILGYFAGRVFSQTLNITLKELITLDALKELNDFELSYFTKIYSVADLSKTVNIYNYKKDLANPFLYEITISKLIQLRMVEEAPILTSGKPKGSFISSEIAEDVYFMIKDMGIEEELINYEM</sequence>
<evidence type="ECO:0000313" key="2">
    <source>
        <dbReference type="Proteomes" id="UP001248819"/>
    </source>
</evidence>
<organism evidence="1 2">
    <name type="scientific">Autumnicola edwardsiae</name>
    <dbReference type="NCBI Taxonomy" id="3075594"/>
    <lineage>
        <taxon>Bacteria</taxon>
        <taxon>Pseudomonadati</taxon>
        <taxon>Bacteroidota</taxon>
        <taxon>Flavobacteriia</taxon>
        <taxon>Flavobacteriales</taxon>
        <taxon>Flavobacteriaceae</taxon>
        <taxon>Autumnicola</taxon>
    </lineage>
</organism>
<keyword evidence="2" id="KW-1185">Reference proteome</keyword>
<dbReference type="RefSeq" id="WP_311486037.1">
    <property type="nucleotide sequence ID" value="NZ_JAVRHP010000274.1"/>
</dbReference>
<reference evidence="1 2" key="1">
    <citation type="submission" date="2023-09" db="EMBL/GenBank/DDBJ databases">
        <authorList>
            <person name="Rey-Velasco X."/>
        </authorList>
    </citation>
    <scope>NUCLEOTIDE SEQUENCE [LARGE SCALE GENOMIC DNA]</scope>
    <source>
        <strain evidence="1 2">F297</strain>
    </source>
</reference>